<dbReference type="GO" id="GO:0008237">
    <property type="term" value="F:metallopeptidase activity"/>
    <property type="evidence" value="ECO:0007669"/>
    <property type="project" value="UniProtKB-KW"/>
</dbReference>
<protein>
    <submittedName>
        <fullName evidence="1">Putative ATP-dependent zinc metalloprotease FTSH, chloroplastic</fullName>
    </submittedName>
</protein>
<keyword evidence="1" id="KW-0645">Protease</keyword>
<evidence type="ECO:0000313" key="1">
    <source>
        <dbReference type="EMBL" id="KAG1355198.1"/>
    </source>
</evidence>
<reference evidence="1" key="1">
    <citation type="journal article" date="2017" name="Gigascience">
        <title>The genome draft of coconut (Cocos nucifera).</title>
        <authorList>
            <person name="Xiao Y."/>
            <person name="Xu P."/>
            <person name="Fan H."/>
            <person name="Baudouin L."/>
            <person name="Xia W."/>
            <person name="Bocs S."/>
            <person name="Xu J."/>
            <person name="Li Q."/>
            <person name="Guo A."/>
            <person name="Zhou L."/>
            <person name="Li J."/>
            <person name="Wu Y."/>
            <person name="Ma Z."/>
            <person name="Armero A."/>
            <person name="Issali A.E."/>
            <person name="Liu N."/>
            <person name="Peng M."/>
            <person name="Yang Y."/>
        </authorList>
    </citation>
    <scope>NUCLEOTIDE SEQUENCE</scope>
    <source>
        <tissue evidence="1">Spear leaf of Hainan Tall coconut</tissue>
    </source>
</reference>
<keyword evidence="1" id="KW-0482">Metalloprotease</keyword>
<proteinExistence type="predicted"/>
<dbReference type="EMBL" id="CM017878">
    <property type="protein sequence ID" value="KAG1355198.1"/>
    <property type="molecule type" value="Genomic_DNA"/>
</dbReference>
<comment type="caution">
    <text evidence="1">The sequence shown here is derived from an EMBL/GenBank/DDBJ whole genome shotgun (WGS) entry which is preliminary data.</text>
</comment>
<accession>A0A8K0IHD1</accession>
<dbReference type="Proteomes" id="UP000797356">
    <property type="component" value="Chromosome 7"/>
</dbReference>
<evidence type="ECO:0000313" key="2">
    <source>
        <dbReference type="Proteomes" id="UP000797356"/>
    </source>
</evidence>
<gene>
    <name evidence="1" type="ORF">COCNU_07G013100</name>
</gene>
<name>A0A8K0IHD1_COCNU</name>
<dbReference type="AlphaFoldDB" id="A0A8K0IHD1"/>
<keyword evidence="2" id="KW-1185">Reference proteome</keyword>
<organism evidence="1 2">
    <name type="scientific">Cocos nucifera</name>
    <name type="common">Coconut palm</name>
    <dbReference type="NCBI Taxonomy" id="13894"/>
    <lineage>
        <taxon>Eukaryota</taxon>
        <taxon>Viridiplantae</taxon>
        <taxon>Streptophyta</taxon>
        <taxon>Embryophyta</taxon>
        <taxon>Tracheophyta</taxon>
        <taxon>Spermatophyta</taxon>
        <taxon>Magnoliopsida</taxon>
        <taxon>Liliopsida</taxon>
        <taxon>Arecaceae</taxon>
        <taxon>Arecoideae</taxon>
        <taxon>Cocoseae</taxon>
        <taxon>Attaleinae</taxon>
        <taxon>Cocos</taxon>
    </lineage>
</organism>
<keyword evidence="1" id="KW-0378">Hydrolase</keyword>
<sequence>MASTSPSPMATTVKASSSSLATSSFLFLAFTGLFFLLHHAQGALDSSPGGFSGPMDFGYSKSKFEEVLEAGVTFIDVVGANQAKLELQEVTIITEDPV</sequence>
<reference evidence="1" key="2">
    <citation type="submission" date="2019-07" db="EMBL/GenBank/DDBJ databases">
        <authorList>
            <person name="Yang Y."/>
            <person name="Bocs S."/>
            <person name="Baudouin L."/>
        </authorList>
    </citation>
    <scope>NUCLEOTIDE SEQUENCE</scope>
    <source>
        <tissue evidence="1">Spear leaf of Hainan Tall coconut</tissue>
    </source>
</reference>